<comment type="similarity">
    <text evidence="1">Belongs to the AHA1 family.</text>
</comment>
<organism evidence="3 4">
    <name type="scientific">Dactylosporangium darangshiense</name>
    <dbReference type="NCBI Taxonomy" id="579108"/>
    <lineage>
        <taxon>Bacteria</taxon>
        <taxon>Bacillati</taxon>
        <taxon>Actinomycetota</taxon>
        <taxon>Actinomycetes</taxon>
        <taxon>Micromonosporales</taxon>
        <taxon>Micromonosporaceae</taxon>
        <taxon>Dactylosporangium</taxon>
    </lineage>
</organism>
<dbReference type="SUPFAM" id="SSF55961">
    <property type="entry name" value="Bet v1-like"/>
    <property type="match status" value="1"/>
</dbReference>
<dbReference type="EMBL" id="BAABAT010000029">
    <property type="protein sequence ID" value="GAA4258054.1"/>
    <property type="molecule type" value="Genomic_DNA"/>
</dbReference>
<dbReference type="CDD" id="cd07826">
    <property type="entry name" value="SRPBCC_CalC_Aha1-like_9"/>
    <property type="match status" value="1"/>
</dbReference>
<comment type="caution">
    <text evidence="3">The sequence shown here is derived from an EMBL/GenBank/DDBJ whole genome shotgun (WGS) entry which is preliminary data.</text>
</comment>
<protein>
    <submittedName>
        <fullName evidence="3">SRPBCC family protein</fullName>
    </submittedName>
</protein>
<sequence length="165" mass="18355">MTATTKGTAKVTLPADNQILVTREFNAPKRLVWRAYTTPELVKRWWAGDLGNVTIAEIDLRVGGKWRYVSTTDEGYEVAFRGEYREVSAPDRLVNTEIFEGIPDPDDHAGLITVTFTERDGITHMDMLCEYVDQADRDALVNSGMETGLQDSLDALEAVAASIED</sequence>
<evidence type="ECO:0000313" key="4">
    <source>
        <dbReference type="Proteomes" id="UP001500620"/>
    </source>
</evidence>
<feature type="domain" description="Activator of Hsp90 ATPase homologue 1/2-like C-terminal" evidence="2">
    <location>
        <begin position="26"/>
        <end position="160"/>
    </location>
</feature>
<dbReference type="Proteomes" id="UP001500620">
    <property type="component" value="Unassembled WGS sequence"/>
</dbReference>
<evidence type="ECO:0000259" key="2">
    <source>
        <dbReference type="Pfam" id="PF08327"/>
    </source>
</evidence>
<keyword evidence="4" id="KW-1185">Reference proteome</keyword>
<evidence type="ECO:0000256" key="1">
    <source>
        <dbReference type="ARBA" id="ARBA00006817"/>
    </source>
</evidence>
<dbReference type="Pfam" id="PF08327">
    <property type="entry name" value="AHSA1"/>
    <property type="match status" value="1"/>
</dbReference>
<dbReference type="Gene3D" id="3.30.530.20">
    <property type="match status" value="1"/>
</dbReference>
<accession>A0ABP8DKI9</accession>
<gene>
    <name evidence="3" type="ORF">GCM10022255_077300</name>
</gene>
<proteinExistence type="inferred from homology"/>
<reference evidence="4" key="1">
    <citation type="journal article" date="2019" name="Int. J. Syst. Evol. Microbiol.">
        <title>The Global Catalogue of Microorganisms (GCM) 10K type strain sequencing project: providing services to taxonomists for standard genome sequencing and annotation.</title>
        <authorList>
            <consortium name="The Broad Institute Genomics Platform"/>
            <consortium name="The Broad Institute Genome Sequencing Center for Infectious Disease"/>
            <person name="Wu L."/>
            <person name="Ma J."/>
        </authorList>
    </citation>
    <scope>NUCLEOTIDE SEQUENCE [LARGE SCALE GENOMIC DNA]</scope>
    <source>
        <strain evidence="4">JCM 17441</strain>
    </source>
</reference>
<dbReference type="RefSeq" id="WP_345134995.1">
    <property type="nucleotide sequence ID" value="NZ_BAABAT010000029.1"/>
</dbReference>
<dbReference type="InterPro" id="IPR013538">
    <property type="entry name" value="ASHA1/2-like_C"/>
</dbReference>
<dbReference type="InterPro" id="IPR023393">
    <property type="entry name" value="START-like_dom_sf"/>
</dbReference>
<evidence type="ECO:0000313" key="3">
    <source>
        <dbReference type="EMBL" id="GAA4258054.1"/>
    </source>
</evidence>
<name>A0ABP8DKI9_9ACTN</name>